<evidence type="ECO:0000313" key="2">
    <source>
        <dbReference type="Proteomes" id="UP000192247"/>
    </source>
</evidence>
<organism evidence="1 2">
    <name type="scientific">Tropilaelaps mercedesae</name>
    <dbReference type="NCBI Taxonomy" id="418985"/>
    <lineage>
        <taxon>Eukaryota</taxon>
        <taxon>Metazoa</taxon>
        <taxon>Ecdysozoa</taxon>
        <taxon>Arthropoda</taxon>
        <taxon>Chelicerata</taxon>
        <taxon>Arachnida</taxon>
        <taxon>Acari</taxon>
        <taxon>Parasitiformes</taxon>
        <taxon>Mesostigmata</taxon>
        <taxon>Gamasina</taxon>
        <taxon>Dermanyssoidea</taxon>
        <taxon>Laelapidae</taxon>
        <taxon>Tropilaelaps</taxon>
    </lineage>
</organism>
<dbReference type="EMBL" id="MNPL01004603">
    <property type="protein sequence ID" value="OQR76614.1"/>
    <property type="molecule type" value="Genomic_DNA"/>
</dbReference>
<dbReference type="Proteomes" id="UP000192247">
    <property type="component" value="Unassembled WGS sequence"/>
</dbReference>
<accession>A0A1V9XSY2</accession>
<evidence type="ECO:0000313" key="1">
    <source>
        <dbReference type="EMBL" id="OQR76614.1"/>
    </source>
</evidence>
<dbReference type="InParanoid" id="A0A1V9XSY2"/>
<comment type="caution">
    <text evidence="1">The sequence shown here is derived from an EMBL/GenBank/DDBJ whole genome shotgun (WGS) entry which is preliminary data.</text>
</comment>
<proteinExistence type="predicted"/>
<name>A0A1V9XSY2_9ACAR</name>
<keyword evidence="2" id="KW-1185">Reference proteome</keyword>
<gene>
    <name evidence="1" type="ORF">BIW11_03037</name>
</gene>
<reference evidence="1 2" key="1">
    <citation type="journal article" date="2017" name="Gigascience">
        <title>Draft genome of the honey bee ectoparasitic mite, Tropilaelaps mercedesae, is shaped by the parasitic life history.</title>
        <authorList>
            <person name="Dong X."/>
            <person name="Armstrong S.D."/>
            <person name="Xia D."/>
            <person name="Makepeace B.L."/>
            <person name="Darby A.C."/>
            <person name="Kadowaki T."/>
        </authorList>
    </citation>
    <scope>NUCLEOTIDE SEQUENCE [LARGE SCALE GENOMIC DNA]</scope>
    <source>
        <strain evidence="1">Wuxi-XJTLU</strain>
    </source>
</reference>
<sequence length="12" mass="1240">MDYADANSDAAP</sequence>
<protein>
    <submittedName>
        <fullName evidence="1">Uncharacterized protein</fullName>
    </submittedName>
</protein>